<evidence type="ECO:0000313" key="2">
    <source>
        <dbReference type="EMBL" id="MBD3845170.1"/>
    </source>
</evidence>
<dbReference type="InterPro" id="IPR012666">
    <property type="entry name" value="CbtA_put"/>
</dbReference>
<feature type="transmembrane region" description="Helical" evidence="1">
    <location>
        <begin position="219"/>
        <end position="239"/>
    </location>
</feature>
<evidence type="ECO:0000256" key="1">
    <source>
        <dbReference type="SAM" id="Phobius"/>
    </source>
</evidence>
<keyword evidence="1" id="KW-0812">Transmembrane</keyword>
<accession>A0A927HX91</accession>
<keyword evidence="1" id="KW-1133">Transmembrane helix</keyword>
<dbReference type="EMBL" id="JACXWY010000003">
    <property type="protein sequence ID" value="MBD3845170.1"/>
    <property type="molecule type" value="Genomic_DNA"/>
</dbReference>
<dbReference type="Proteomes" id="UP000619295">
    <property type="component" value="Unassembled WGS sequence"/>
</dbReference>
<feature type="transmembrane region" description="Helical" evidence="1">
    <location>
        <begin position="121"/>
        <end position="140"/>
    </location>
</feature>
<feature type="transmembrane region" description="Helical" evidence="1">
    <location>
        <begin position="86"/>
        <end position="109"/>
    </location>
</feature>
<dbReference type="Pfam" id="PF09490">
    <property type="entry name" value="CbtA"/>
    <property type="match status" value="1"/>
</dbReference>
<keyword evidence="1" id="KW-0472">Membrane</keyword>
<comment type="caution">
    <text evidence="2">The sequence shown here is derived from an EMBL/GenBank/DDBJ whole genome shotgun (WGS) entry which is preliminary data.</text>
</comment>
<name>A0A927HX91_9HYPH</name>
<dbReference type="RefSeq" id="WP_191123636.1">
    <property type="nucleotide sequence ID" value="NZ_JACXWY010000003.1"/>
</dbReference>
<gene>
    <name evidence="2" type="ORF">IED13_05645</name>
</gene>
<organism evidence="2 3">
    <name type="scientific">Bosea spartocytisi</name>
    <dbReference type="NCBI Taxonomy" id="2773451"/>
    <lineage>
        <taxon>Bacteria</taxon>
        <taxon>Pseudomonadati</taxon>
        <taxon>Pseudomonadota</taxon>
        <taxon>Alphaproteobacteria</taxon>
        <taxon>Hyphomicrobiales</taxon>
        <taxon>Boseaceae</taxon>
        <taxon>Bosea</taxon>
    </lineage>
</organism>
<dbReference type="AlphaFoldDB" id="A0A927HX91"/>
<feature type="transmembrane region" description="Helical" evidence="1">
    <location>
        <begin position="180"/>
        <end position="199"/>
    </location>
</feature>
<dbReference type="NCBIfam" id="TIGR02458">
    <property type="entry name" value="CbtA"/>
    <property type="match status" value="1"/>
</dbReference>
<evidence type="ECO:0000313" key="3">
    <source>
        <dbReference type="Proteomes" id="UP000619295"/>
    </source>
</evidence>
<sequence length="247" mass="25947">MVTRVLTVSILAGLLAGLIVAALQHVTTTPLILKAETYENAMRDGARAHLAFAQGEARIILAHGGADHAEGAEHDEWKPQDGAQRMLFTSVATIGTAIGFAALLLAGMLAAGDSIDPRRALIWGACGFLAFGLAPGMGLAPELPGAASAALQARQLWWLATTIATAIGLFLFLRYEAPWLKLLAVVVILLPHLVGAPHAPTPESKVPAELAAHFTSLSLGIQAALWLVTAFMVGTLWPWMSRRAAAA</sequence>
<reference evidence="2" key="1">
    <citation type="submission" date="2020-09" db="EMBL/GenBank/DDBJ databases">
        <title>Bosea spartocytisi sp. nov. a root nodule endophyte of Spartocytisus supranubius in the high mountain ecosystem fo the Teide National Park (Canary Islands, Spain).</title>
        <authorList>
            <person name="Pulido-Suarez L."/>
            <person name="Peix A."/>
            <person name="Igual J.M."/>
            <person name="Socas-Perez N."/>
            <person name="Velazquez E."/>
            <person name="Flores-Felix J.D."/>
            <person name="Leon-Barrios M."/>
        </authorList>
    </citation>
    <scope>NUCLEOTIDE SEQUENCE</scope>
    <source>
        <strain evidence="2">SSUT16</strain>
    </source>
</reference>
<feature type="transmembrane region" description="Helical" evidence="1">
    <location>
        <begin position="155"/>
        <end position="173"/>
    </location>
</feature>
<keyword evidence="3" id="KW-1185">Reference proteome</keyword>
<proteinExistence type="predicted"/>
<protein>
    <submittedName>
        <fullName evidence="2">CbtA family protein</fullName>
    </submittedName>
</protein>